<dbReference type="CDD" id="cd02038">
    <property type="entry name" value="FlhG-like"/>
    <property type="match status" value="1"/>
</dbReference>
<dbReference type="OrthoDB" id="9816297at2"/>
<evidence type="ECO:0000256" key="2">
    <source>
        <dbReference type="ARBA" id="ARBA00022840"/>
    </source>
</evidence>
<dbReference type="InterPro" id="IPR033756">
    <property type="entry name" value="YlxH/NBP35"/>
</dbReference>
<gene>
    <name evidence="4" type="primary">ylxH</name>
    <name evidence="4" type="ORF">MHA01_03180</name>
</gene>
<dbReference type="GO" id="GO:0005829">
    <property type="term" value="C:cytosol"/>
    <property type="evidence" value="ECO:0007669"/>
    <property type="project" value="TreeGrafter"/>
</dbReference>
<dbReference type="RefSeq" id="WP_094907881.1">
    <property type="nucleotide sequence ID" value="NZ_BJUN01000001.1"/>
</dbReference>
<evidence type="ECO:0000256" key="1">
    <source>
        <dbReference type="ARBA" id="ARBA00022741"/>
    </source>
</evidence>
<evidence type="ECO:0000313" key="5">
    <source>
        <dbReference type="Proteomes" id="UP000321051"/>
    </source>
</evidence>
<dbReference type="PANTHER" id="PTHR43384:SF4">
    <property type="entry name" value="CELLULOSE BIOSYNTHESIS PROTEIN BCSQ-RELATED"/>
    <property type="match status" value="1"/>
</dbReference>
<proteinExistence type="predicted"/>
<protein>
    <submittedName>
        <fullName evidence="4">Flagellum site-determining protein YlxH</fullName>
    </submittedName>
</protein>
<dbReference type="Gene3D" id="3.40.50.300">
    <property type="entry name" value="P-loop containing nucleotide triphosphate hydrolases"/>
    <property type="match status" value="1"/>
</dbReference>
<dbReference type="PIRSF" id="PIRSF003092">
    <property type="entry name" value="MinD"/>
    <property type="match status" value="1"/>
</dbReference>
<comment type="caution">
    <text evidence="4">The sequence shown here is derived from an EMBL/GenBank/DDBJ whole genome shotgun (WGS) entry which is preliminary data.</text>
</comment>
<dbReference type="InterPro" id="IPR025501">
    <property type="entry name" value="MinD_FleN"/>
</dbReference>
<dbReference type="GO" id="GO:0005524">
    <property type="term" value="F:ATP binding"/>
    <property type="evidence" value="ECO:0007669"/>
    <property type="project" value="UniProtKB-KW"/>
</dbReference>
<dbReference type="STRING" id="1371.GCA_900166605_02459"/>
<accession>A0A510Y2J8</accession>
<feature type="compositionally biased region" description="Basic and acidic residues" evidence="3">
    <location>
        <begin position="1"/>
        <end position="14"/>
    </location>
</feature>
<dbReference type="EMBL" id="BJUN01000001">
    <property type="protein sequence ID" value="GEK57413.1"/>
    <property type="molecule type" value="Genomic_DNA"/>
</dbReference>
<dbReference type="GO" id="GO:0051782">
    <property type="term" value="P:negative regulation of cell division"/>
    <property type="evidence" value="ECO:0007669"/>
    <property type="project" value="TreeGrafter"/>
</dbReference>
<evidence type="ECO:0000256" key="3">
    <source>
        <dbReference type="SAM" id="MobiDB-lite"/>
    </source>
</evidence>
<dbReference type="Proteomes" id="UP000321051">
    <property type="component" value="Unassembled WGS sequence"/>
</dbReference>
<dbReference type="PANTHER" id="PTHR43384">
    <property type="entry name" value="SEPTUM SITE-DETERMINING PROTEIN MIND HOMOLOG, CHLOROPLASTIC-RELATED"/>
    <property type="match status" value="1"/>
</dbReference>
<keyword evidence="2" id="KW-0067">ATP-binding</keyword>
<dbReference type="InterPro" id="IPR033875">
    <property type="entry name" value="FlhG"/>
</dbReference>
<dbReference type="InterPro" id="IPR050625">
    <property type="entry name" value="ParA/MinD_ATPase"/>
</dbReference>
<sequence>MKNDQAESLREQMQKRRRRQTRVLSVVSGKGGVGKSNVSLNVAISLAEAGAEVLLIDMDTGMANLDILLGCAPIPPFQEMFTENKSIFELIQSGPSGVQWVAGGSGLSGIFHMEEEHKQRFYEQLQLLEGAFDFIIFDMGAGLNENHMHLIATTERGILVTTPEPTALMDGYAMMKYIRSHKSDFPFAAVINRVEQKKDGRAAAQKLTSVSERFLGMQLMLLPMVPSDPKVSRAVMEQTPLVIAYPNCSASQSMKQIAATLWVKKREPATDGAPFRQFITGMKQRLFASARM</sequence>
<dbReference type="AlphaFoldDB" id="A0A510Y2J8"/>
<feature type="region of interest" description="Disordered" evidence="3">
    <location>
        <begin position="1"/>
        <end position="20"/>
    </location>
</feature>
<keyword evidence="5" id="KW-1185">Reference proteome</keyword>
<dbReference type="Pfam" id="PF10609">
    <property type="entry name" value="ParA"/>
    <property type="match status" value="1"/>
</dbReference>
<name>A0A510Y2J8_MARHA</name>
<evidence type="ECO:0000313" key="4">
    <source>
        <dbReference type="EMBL" id="GEK57413.1"/>
    </source>
</evidence>
<dbReference type="SUPFAM" id="SSF52540">
    <property type="entry name" value="P-loop containing nucleoside triphosphate hydrolases"/>
    <property type="match status" value="1"/>
</dbReference>
<keyword evidence="1" id="KW-0547">Nucleotide-binding</keyword>
<reference evidence="4 5" key="1">
    <citation type="submission" date="2019-07" db="EMBL/GenBank/DDBJ databases">
        <title>Whole genome shotgun sequence of Marinococcus halophilus NBRC 102359.</title>
        <authorList>
            <person name="Hosoyama A."/>
            <person name="Uohara A."/>
            <person name="Ohji S."/>
            <person name="Ichikawa N."/>
        </authorList>
    </citation>
    <scope>NUCLEOTIDE SEQUENCE [LARGE SCALE GENOMIC DNA]</scope>
    <source>
        <strain evidence="4 5">NBRC 102359</strain>
    </source>
</reference>
<organism evidence="4 5">
    <name type="scientific">Marinococcus halophilus</name>
    <dbReference type="NCBI Taxonomy" id="1371"/>
    <lineage>
        <taxon>Bacteria</taxon>
        <taxon>Bacillati</taxon>
        <taxon>Bacillota</taxon>
        <taxon>Bacilli</taxon>
        <taxon>Bacillales</taxon>
        <taxon>Bacillaceae</taxon>
        <taxon>Marinococcus</taxon>
    </lineage>
</organism>
<dbReference type="InterPro" id="IPR027417">
    <property type="entry name" value="P-loop_NTPase"/>
</dbReference>
<dbReference type="GO" id="GO:0009898">
    <property type="term" value="C:cytoplasmic side of plasma membrane"/>
    <property type="evidence" value="ECO:0007669"/>
    <property type="project" value="TreeGrafter"/>
</dbReference>
<dbReference type="GO" id="GO:0016887">
    <property type="term" value="F:ATP hydrolysis activity"/>
    <property type="evidence" value="ECO:0007669"/>
    <property type="project" value="TreeGrafter"/>
</dbReference>